<evidence type="ECO:0000256" key="1">
    <source>
        <dbReference type="SAM" id="Phobius"/>
    </source>
</evidence>
<proteinExistence type="predicted"/>
<protein>
    <submittedName>
        <fullName evidence="2">Uncharacterized protein</fullName>
    </submittedName>
</protein>
<name>A0A8J7G644_9BACL</name>
<dbReference type="EMBL" id="JADKPV010000001">
    <property type="protein sequence ID" value="MBF4499818.1"/>
    <property type="molecule type" value="Genomic_DNA"/>
</dbReference>
<dbReference type="AlphaFoldDB" id="A0A8J7G644"/>
<gene>
    <name evidence="2" type="ORF">IRY55_00480</name>
</gene>
<feature type="transmembrane region" description="Helical" evidence="1">
    <location>
        <begin position="39"/>
        <end position="60"/>
    </location>
</feature>
<evidence type="ECO:0000313" key="3">
    <source>
        <dbReference type="Proteomes" id="UP000622653"/>
    </source>
</evidence>
<keyword evidence="1" id="KW-0472">Membrane</keyword>
<feature type="transmembrane region" description="Helical" evidence="1">
    <location>
        <begin position="105"/>
        <end position="124"/>
    </location>
</feature>
<reference evidence="2" key="1">
    <citation type="submission" date="2020-11" db="EMBL/GenBank/DDBJ databases">
        <title>Multidrug resistant novel bacterium Savagea serpentis sp. nov., isolated from the scats of a vine snake (Ahaetulla nasuta).</title>
        <authorList>
            <person name="Venkata Ramana V."/>
            <person name="Vikas Patil S."/>
            <person name="Yogita Lugani V."/>
        </authorList>
    </citation>
    <scope>NUCLEOTIDE SEQUENCE</scope>
    <source>
        <strain evidence="2">SN6</strain>
    </source>
</reference>
<feature type="transmembrane region" description="Helical" evidence="1">
    <location>
        <begin position="190"/>
        <end position="208"/>
    </location>
</feature>
<dbReference type="Proteomes" id="UP000622653">
    <property type="component" value="Unassembled WGS sequence"/>
</dbReference>
<keyword evidence="1" id="KW-1133">Transmembrane helix</keyword>
<feature type="transmembrane region" description="Helical" evidence="1">
    <location>
        <begin position="80"/>
        <end position="98"/>
    </location>
</feature>
<feature type="transmembrane region" description="Helical" evidence="1">
    <location>
        <begin position="166"/>
        <end position="184"/>
    </location>
</feature>
<evidence type="ECO:0000313" key="2">
    <source>
        <dbReference type="EMBL" id="MBF4499818.1"/>
    </source>
</evidence>
<organism evidence="2 3">
    <name type="scientific">Savagea serpentis</name>
    <dbReference type="NCBI Taxonomy" id="2785297"/>
    <lineage>
        <taxon>Bacteria</taxon>
        <taxon>Bacillati</taxon>
        <taxon>Bacillota</taxon>
        <taxon>Bacilli</taxon>
        <taxon>Bacillales</taxon>
        <taxon>Caryophanaceae</taxon>
        <taxon>Savagea</taxon>
    </lineage>
</organism>
<keyword evidence="3" id="KW-1185">Reference proteome</keyword>
<feature type="transmembrane region" description="Helical" evidence="1">
    <location>
        <begin position="6"/>
        <end position="27"/>
    </location>
</feature>
<keyword evidence="1" id="KW-0812">Transmembrane</keyword>
<feature type="transmembrane region" description="Helical" evidence="1">
    <location>
        <begin position="136"/>
        <end position="154"/>
    </location>
</feature>
<accession>A0A8J7G644</accession>
<comment type="caution">
    <text evidence="2">The sequence shown here is derived from an EMBL/GenBank/DDBJ whole genome shotgun (WGS) entry which is preliminary data.</text>
</comment>
<sequence length="213" mass="24631">MPSAWIIWTVAKIILSFLLGAGVYFIVIQGEAKMKWQAIEEVFSFIINVILYMWLAKILLHLQMFIQDPFALLAYPSTRQAFYIGVALAVIHSVYKGWKKGEFSTALYDAFVPIFIFSSFIYEFMQLIERKSNYELPYVITLAVVLLYYVFIGAKMSASLRSYTTALLWLVGVFILQWIMPVVTMYQYRITIPFIVIGLLAHVGYGIIQKKRM</sequence>
<dbReference type="RefSeq" id="WP_194561298.1">
    <property type="nucleotide sequence ID" value="NZ_JADKPV010000001.1"/>
</dbReference>